<accession>A0ABQ8JWP5</accession>
<organism evidence="1 2">
    <name type="scientific">Dermatophagoides pteronyssinus</name>
    <name type="common">European house dust mite</name>
    <dbReference type="NCBI Taxonomy" id="6956"/>
    <lineage>
        <taxon>Eukaryota</taxon>
        <taxon>Metazoa</taxon>
        <taxon>Ecdysozoa</taxon>
        <taxon>Arthropoda</taxon>
        <taxon>Chelicerata</taxon>
        <taxon>Arachnida</taxon>
        <taxon>Acari</taxon>
        <taxon>Acariformes</taxon>
        <taxon>Sarcoptiformes</taxon>
        <taxon>Astigmata</taxon>
        <taxon>Psoroptidia</taxon>
        <taxon>Analgoidea</taxon>
        <taxon>Pyroglyphidae</taxon>
        <taxon>Dermatophagoidinae</taxon>
        <taxon>Dermatophagoides</taxon>
    </lineage>
</organism>
<dbReference type="EMBL" id="NJHN03000008">
    <property type="protein sequence ID" value="KAH9426672.1"/>
    <property type="molecule type" value="Genomic_DNA"/>
</dbReference>
<name>A0ABQ8JWP5_DERPT</name>
<gene>
    <name evidence="1" type="ORF">DERP_002771</name>
</gene>
<proteinExistence type="predicted"/>
<keyword evidence="2" id="KW-1185">Reference proteome</keyword>
<reference evidence="1 2" key="2">
    <citation type="journal article" date="2022" name="Mol. Biol. Evol.">
        <title>Comparative Genomics Reveals Insights into the Divergent Evolution of Astigmatic Mites and Household Pest Adaptations.</title>
        <authorList>
            <person name="Xiong Q."/>
            <person name="Wan A.T."/>
            <person name="Liu X."/>
            <person name="Fung C.S."/>
            <person name="Xiao X."/>
            <person name="Malainual N."/>
            <person name="Hou J."/>
            <person name="Wang L."/>
            <person name="Wang M."/>
            <person name="Yang K.Y."/>
            <person name="Cui Y."/>
            <person name="Leung E.L."/>
            <person name="Nong W."/>
            <person name="Shin S.K."/>
            <person name="Au S.W."/>
            <person name="Jeong K.Y."/>
            <person name="Chew F.T."/>
            <person name="Hui J.H."/>
            <person name="Leung T.F."/>
            <person name="Tungtrongchitr A."/>
            <person name="Zhong N."/>
            <person name="Liu Z."/>
            <person name="Tsui S.K."/>
        </authorList>
    </citation>
    <scope>NUCLEOTIDE SEQUENCE [LARGE SCALE GENOMIC DNA]</scope>
    <source>
        <strain evidence="1">Derp</strain>
    </source>
</reference>
<sequence length="66" mass="8027">MQYDDDDKAKFTSSLEHGPKKNQFWNDVFNMSFNHNQNENKKEIEAYLENETKNEKFFFVTENDQQ</sequence>
<comment type="caution">
    <text evidence="1">The sequence shown here is derived from an EMBL/GenBank/DDBJ whole genome shotgun (WGS) entry which is preliminary data.</text>
</comment>
<protein>
    <submittedName>
        <fullName evidence="1">Uncharacterized protein</fullName>
    </submittedName>
</protein>
<evidence type="ECO:0000313" key="1">
    <source>
        <dbReference type="EMBL" id="KAH9426672.1"/>
    </source>
</evidence>
<reference evidence="1 2" key="1">
    <citation type="journal article" date="2018" name="J. Allergy Clin. Immunol.">
        <title>High-quality assembly of Dermatophagoides pteronyssinus genome and transcriptome reveals a wide range of novel allergens.</title>
        <authorList>
            <person name="Liu X.Y."/>
            <person name="Yang K.Y."/>
            <person name="Wang M.Q."/>
            <person name="Kwok J.S."/>
            <person name="Zeng X."/>
            <person name="Yang Z."/>
            <person name="Xiao X.J."/>
            <person name="Lau C.P."/>
            <person name="Li Y."/>
            <person name="Huang Z.M."/>
            <person name="Ba J.G."/>
            <person name="Yim A.K."/>
            <person name="Ouyang C.Y."/>
            <person name="Ngai S.M."/>
            <person name="Chan T.F."/>
            <person name="Leung E.L."/>
            <person name="Liu L."/>
            <person name="Liu Z.G."/>
            <person name="Tsui S.K."/>
        </authorList>
    </citation>
    <scope>NUCLEOTIDE SEQUENCE [LARGE SCALE GENOMIC DNA]</scope>
    <source>
        <strain evidence="1">Derp</strain>
    </source>
</reference>
<dbReference type="Proteomes" id="UP000887458">
    <property type="component" value="Unassembled WGS sequence"/>
</dbReference>
<evidence type="ECO:0000313" key="2">
    <source>
        <dbReference type="Proteomes" id="UP000887458"/>
    </source>
</evidence>